<evidence type="ECO:0000256" key="5">
    <source>
        <dbReference type="ARBA" id="ARBA00022792"/>
    </source>
</evidence>
<proteinExistence type="inferred from homology"/>
<keyword evidence="11" id="KW-1185">Reference proteome</keyword>
<dbReference type="RefSeq" id="XP_018190876.1">
    <property type="nucleotide sequence ID" value="XM_018331848.1"/>
</dbReference>
<keyword evidence="3" id="KW-0813">Transport</keyword>
<comment type="subcellular location">
    <subcellularLocation>
        <location evidence="1">Mitochondrion inner membrane</location>
        <topology evidence="1">Peripheral membrane protein</topology>
        <orientation evidence="1">Matrix side</orientation>
    </subcellularLocation>
</comment>
<name>A0A165ISH2_XYLHT</name>
<dbReference type="GeneID" id="28896985"/>
<evidence type="ECO:0000313" key="10">
    <source>
        <dbReference type="EMBL" id="KZF25321.1"/>
    </source>
</evidence>
<keyword evidence="7" id="KW-0496">Mitochondrion</keyword>
<feature type="region of interest" description="Disordered" evidence="9">
    <location>
        <begin position="98"/>
        <end position="117"/>
    </location>
</feature>
<dbReference type="GO" id="GO:0005743">
    <property type="term" value="C:mitochondrial inner membrane"/>
    <property type="evidence" value="ECO:0007669"/>
    <property type="project" value="UniProtKB-SubCell"/>
</dbReference>
<dbReference type="OrthoDB" id="286811at2759"/>
<evidence type="ECO:0000256" key="3">
    <source>
        <dbReference type="ARBA" id="ARBA00022448"/>
    </source>
</evidence>
<keyword evidence="8" id="KW-0472">Membrane</keyword>
<dbReference type="PANTHER" id="PTHR12653:SF0">
    <property type="entry name" value="NADH DEHYDROGENASE [UBIQUINONE] 1 ALPHA SUBCOMPLEX SUBUNIT 5"/>
    <property type="match status" value="1"/>
</dbReference>
<dbReference type="InParanoid" id="A0A165ISH2"/>
<protein>
    <recommendedName>
        <fullName evidence="12">NADH-ubiquinone oxidoreductase 299 kDa subunit</fullName>
    </recommendedName>
</protein>
<dbReference type="GO" id="GO:0022904">
    <property type="term" value="P:respiratory electron transport chain"/>
    <property type="evidence" value="ECO:0007669"/>
    <property type="project" value="InterPro"/>
</dbReference>
<dbReference type="Proteomes" id="UP000076632">
    <property type="component" value="Unassembled WGS sequence"/>
</dbReference>
<sequence>MRATTRLLATLKPARYLEPNSPTGLTGLFTHPTPRSTLLYLYSATLDKLQSMPESCVYRQSTEALTKHRLQIVESVKPPGYETWLAKINKEMETHPEVFKSSGPQAGRSQKISHHGRTFVATELREPPDEREEEWDGEHVGPPELEGTRTSAERAGQKNLAHDEYEASKTVEWDPEPLLEASQIAELENQIGAGLIEEVIEVAEGELKLADVIAQNRVWEDLEEKPAEGQWTYFERGTHMPQTQSP</sequence>
<evidence type="ECO:0008006" key="12">
    <source>
        <dbReference type="Google" id="ProtNLM"/>
    </source>
</evidence>
<keyword evidence="4" id="KW-0679">Respiratory chain</keyword>
<evidence type="ECO:0000313" key="11">
    <source>
        <dbReference type="Proteomes" id="UP000076632"/>
    </source>
</evidence>
<evidence type="ECO:0000256" key="6">
    <source>
        <dbReference type="ARBA" id="ARBA00022982"/>
    </source>
</evidence>
<organism evidence="10 11">
    <name type="scientific">Xylona heveae (strain CBS 132557 / TC161)</name>
    <dbReference type="NCBI Taxonomy" id="1328760"/>
    <lineage>
        <taxon>Eukaryota</taxon>
        <taxon>Fungi</taxon>
        <taxon>Dikarya</taxon>
        <taxon>Ascomycota</taxon>
        <taxon>Pezizomycotina</taxon>
        <taxon>Xylonomycetes</taxon>
        <taxon>Xylonales</taxon>
        <taxon>Xylonaceae</taxon>
        <taxon>Xylona</taxon>
    </lineage>
</organism>
<dbReference type="PANTHER" id="PTHR12653">
    <property type="entry name" value="NADH-UBIQUINONE OXIDOREDUCTASE 13 KD-B SUBUNIT"/>
    <property type="match status" value="1"/>
</dbReference>
<evidence type="ECO:0000256" key="7">
    <source>
        <dbReference type="ARBA" id="ARBA00023128"/>
    </source>
</evidence>
<evidence type="ECO:0000256" key="4">
    <source>
        <dbReference type="ARBA" id="ARBA00022660"/>
    </source>
</evidence>
<dbReference type="Pfam" id="PF04716">
    <property type="entry name" value="ETC_C1_NDUFA5"/>
    <property type="match status" value="1"/>
</dbReference>
<accession>A0A165ISH2</accession>
<comment type="similarity">
    <text evidence="2">Belongs to the complex I NDUFA5 subunit family.</text>
</comment>
<keyword evidence="5" id="KW-0999">Mitochondrion inner membrane</keyword>
<evidence type="ECO:0000256" key="9">
    <source>
        <dbReference type="SAM" id="MobiDB-lite"/>
    </source>
</evidence>
<evidence type="ECO:0000256" key="8">
    <source>
        <dbReference type="ARBA" id="ARBA00023136"/>
    </source>
</evidence>
<evidence type="ECO:0000256" key="2">
    <source>
        <dbReference type="ARBA" id="ARBA00010261"/>
    </source>
</evidence>
<dbReference type="EMBL" id="KV407455">
    <property type="protein sequence ID" value="KZF25321.1"/>
    <property type="molecule type" value="Genomic_DNA"/>
</dbReference>
<dbReference type="AlphaFoldDB" id="A0A165ISH2"/>
<gene>
    <name evidence="10" type="ORF">L228DRAFT_244132</name>
</gene>
<dbReference type="OMA" id="WTYFERG"/>
<keyword evidence="6" id="KW-0249">Electron transport</keyword>
<evidence type="ECO:0000256" key="1">
    <source>
        <dbReference type="ARBA" id="ARBA00004443"/>
    </source>
</evidence>
<feature type="region of interest" description="Disordered" evidence="9">
    <location>
        <begin position="122"/>
        <end position="151"/>
    </location>
</feature>
<dbReference type="InterPro" id="IPR006806">
    <property type="entry name" value="NDUFA5"/>
</dbReference>
<dbReference type="STRING" id="1328760.A0A165ISH2"/>
<reference evidence="10 11" key="1">
    <citation type="journal article" date="2016" name="Fungal Biol.">
        <title>The genome of Xylona heveae provides a window into fungal endophytism.</title>
        <authorList>
            <person name="Gazis R."/>
            <person name="Kuo A."/>
            <person name="Riley R."/>
            <person name="LaButti K."/>
            <person name="Lipzen A."/>
            <person name="Lin J."/>
            <person name="Amirebrahimi M."/>
            <person name="Hesse C.N."/>
            <person name="Spatafora J.W."/>
            <person name="Henrissat B."/>
            <person name="Hainaut M."/>
            <person name="Grigoriev I.V."/>
            <person name="Hibbett D.S."/>
        </authorList>
    </citation>
    <scope>NUCLEOTIDE SEQUENCE [LARGE SCALE GENOMIC DNA]</scope>
    <source>
        <strain evidence="10 11">TC161</strain>
    </source>
</reference>